<name>A0AAV5DXB9_ELECO</name>
<reference evidence="3" key="1">
    <citation type="journal article" date="2018" name="DNA Res.">
        <title>Multiple hybrid de novo genome assembly of finger millet, an orphan allotetraploid crop.</title>
        <authorList>
            <person name="Hatakeyama M."/>
            <person name="Aluri S."/>
            <person name="Balachadran M.T."/>
            <person name="Sivarajan S.R."/>
            <person name="Patrignani A."/>
            <person name="Gruter S."/>
            <person name="Poveda L."/>
            <person name="Shimizu-Inatsugi R."/>
            <person name="Baeten J."/>
            <person name="Francoijs K.J."/>
            <person name="Nataraja K.N."/>
            <person name="Reddy Y.A.N."/>
            <person name="Phadnis S."/>
            <person name="Ravikumar R.L."/>
            <person name="Schlapbach R."/>
            <person name="Sreeman S.M."/>
            <person name="Shimizu K.K."/>
        </authorList>
    </citation>
    <scope>NUCLEOTIDE SEQUENCE</scope>
</reference>
<dbReference type="FunFam" id="1.10.510.10:FF:000466">
    <property type="entry name" value="MAP kinase kinase kinase18"/>
    <property type="match status" value="1"/>
</dbReference>
<dbReference type="GO" id="GO:0007165">
    <property type="term" value="P:signal transduction"/>
    <property type="evidence" value="ECO:0007669"/>
    <property type="project" value="TreeGrafter"/>
</dbReference>
<dbReference type="AlphaFoldDB" id="A0AAV5DXB9"/>
<dbReference type="PANTHER" id="PTHR48011:SF42">
    <property type="entry name" value="PROTEIN KINASE DOMAIN-CONTAINING PROTEIN"/>
    <property type="match status" value="1"/>
</dbReference>
<dbReference type="Pfam" id="PF00069">
    <property type="entry name" value="Pkinase"/>
    <property type="match status" value="1"/>
</dbReference>
<feature type="binding site" evidence="1">
    <location>
        <position position="40"/>
    </location>
    <ligand>
        <name>ATP</name>
        <dbReference type="ChEBI" id="CHEBI:30616"/>
    </ligand>
</feature>
<evidence type="ECO:0000313" key="4">
    <source>
        <dbReference type="Proteomes" id="UP001054889"/>
    </source>
</evidence>
<dbReference type="InterPro" id="IPR011009">
    <property type="entry name" value="Kinase-like_dom_sf"/>
</dbReference>
<evidence type="ECO:0000313" key="3">
    <source>
        <dbReference type="EMBL" id="GJN15107.1"/>
    </source>
</evidence>
<gene>
    <name evidence="3" type="primary">gb01998</name>
    <name evidence="3" type="ORF">PR202_gb01998</name>
</gene>
<keyword evidence="1" id="KW-0067">ATP-binding</keyword>
<dbReference type="EMBL" id="BQKI01000071">
    <property type="protein sequence ID" value="GJN15107.1"/>
    <property type="molecule type" value="Genomic_DNA"/>
</dbReference>
<evidence type="ECO:0000259" key="2">
    <source>
        <dbReference type="PROSITE" id="PS50011"/>
    </source>
</evidence>
<dbReference type="GO" id="GO:0005524">
    <property type="term" value="F:ATP binding"/>
    <property type="evidence" value="ECO:0007669"/>
    <property type="project" value="UniProtKB-UniRule"/>
</dbReference>
<keyword evidence="4" id="KW-1185">Reference proteome</keyword>
<dbReference type="InterPro" id="IPR017441">
    <property type="entry name" value="Protein_kinase_ATP_BS"/>
</dbReference>
<dbReference type="SUPFAM" id="SSF56112">
    <property type="entry name" value="Protein kinase-like (PK-like)"/>
    <property type="match status" value="1"/>
</dbReference>
<keyword evidence="1" id="KW-0547">Nucleotide-binding</keyword>
<evidence type="ECO:0000256" key="1">
    <source>
        <dbReference type="PROSITE-ProRule" id="PRU10141"/>
    </source>
</evidence>
<dbReference type="PROSITE" id="PS50011">
    <property type="entry name" value="PROTEIN_KINASE_DOM"/>
    <property type="match status" value="1"/>
</dbReference>
<reference evidence="3" key="2">
    <citation type="submission" date="2021-12" db="EMBL/GenBank/DDBJ databases">
        <title>Resequencing data analysis of finger millet.</title>
        <authorList>
            <person name="Hatakeyama M."/>
            <person name="Aluri S."/>
            <person name="Balachadran M.T."/>
            <person name="Sivarajan S.R."/>
            <person name="Poveda L."/>
            <person name="Shimizu-Inatsugi R."/>
            <person name="Schlapbach R."/>
            <person name="Sreeman S.M."/>
            <person name="Shimizu K.K."/>
        </authorList>
    </citation>
    <scope>NUCLEOTIDE SEQUENCE</scope>
</reference>
<organism evidence="3 4">
    <name type="scientific">Eleusine coracana subsp. coracana</name>
    <dbReference type="NCBI Taxonomy" id="191504"/>
    <lineage>
        <taxon>Eukaryota</taxon>
        <taxon>Viridiplantae</taxon>
        <taxon>Streptophyta</taxon>
        <taxon>Embryophyta</taxon>
        <taxon>Tracheophyta</taxon>
        <taxon>Spermatophyta</taxon>
        <taxon>Magnoliopsida</taxon>
        <taxon>Liliopsida</taxon>
        <taxon>Poales</taxon>
        <taxon>Poaceae</taxon>
        <taxon>PACMAD clade</taxon>
        <taxon>Chloridoideae</taxon>
        <taxon>Cynodonteae</taxon>
        <taxon>Eleusininae</taxon>
        <taxon>Eleusine</taxon>
    </lineage>
</organism>
<dbReference type="PANTHER" id="PTHR48011">
    <property type="entry name" value="CCR4-NOT TRANSCRIPTIONAL COMPLEX SUBUNIT CAF120-RELATED"/>
    <property type="match status" value="1"/>
</dbReference>
<dbReference type="InterPro" id="IPR052751">
    <property type="entry name" value="Plant_MAPKKK"/>
</dbReference>
<dbReference type="Proteomes" id="UP001054889">
    <property type="component" value="Unassembled WGS sequence"/>
</dbReference>
<dbReference type="Gene3D" id="1.10.510.10">
    <property type="entry name" value="Transferase(Phosphotransferase) domain 1"/>
    <property type="match status" value="1"/>
</dbReference>
<sequence>MMMMMTGGAEMKRLRTLGRGASGAVVSLYAAGEDELVAVKSARGSSGAAAQLRREWEVMSSLRSPHVLPCLGFRAAGGEEEEYECQLLLEFAPGGSLADAAARSGGRIEEPAARAFAADVARGLAYLHDAASTVHGDVKARNVVLGGDGRAMLADFGCARAVGSEKGRRPIIGGTPAFMAPEVARGEEQGPEADIWALGCTVIEMVTGRAPWSHVVDDVVAAVRMIGYTDAVPEAPAWMSPEGKDFLGKCLCRDAGERWTAARLLEHPFLASADCGVKAEDVKGKWVSPKSTLDSALWESDADDEDDDELLPESPADRIKSLAGPCSALPEWESDNDDGWIEVCSSSSSHSEISDAAASVSQEVKFPAHCEIPDAVVVATSSEQTPHRDFPDLPVISTAAETAYIGNFWGDEPEAELFGADLDTGDNDPVHNVGGVDAYAHRQQQDILEDFIVVIIDPNIFDEEIVKAPFPGQFASVTYSTPSPVRLLILLFLPNSQRHAPTMKPAAIVSPGDGVAACAWLLEIFPGKKTLAAWVDAGHDLSALDAVQVSRVRVILLIPFSSRSSERSRLREITKKHSRRTRLFGRWQEGKLGAGNDVHLSK</sequence>
<dbReference type="PROSITE" id="PS00107">
    <property type="entry name" value="PROTEIN_KINASE_ATP"/>
    <property type="match status" value="1"/>
</dbReference>
<protein>
    <recommendedName>
        <fullName evidence="2">Protein kinase domain-containing protein</fullName>
    </recommendedName>
</protein>
<dbReference type="SMART" id="SM00220">
    <property type="entry name" value="S_TKc"/>
    <property type="match status" value="1"/>
</dbReference>
<proteinExistence type="predicted"/>
<accession>A0AAV5DXB9</accession>
<dbReference type="InterPro" id="IPR000719">
    <property type="entry name" value="Prot_kinase_dom"/>
</dbReference>
<comment type="caution">
    <text evidence="3">The sequence shown here is derived from an EMBL/GenBank/DDBJ whole genome shotgun (WGS) entry which is preliminary data.</text>
</comment>
<dbReference type="GO" id="GO:0004672">
    <property type="term" value="F:protein kinase activity"/>
    <property type="evidence" value="ECO:0007669"/>
    <property type="project" value="InterPro"/>
</dbReference>
<feature type="domain" description="Protein kinase" evidence="2">
    <location>
        <begin position="11"/>
        <end position="270"/>
    </location>
</feature>